<feature type="domain" description="DUF397" evidence="2">
    <location>
        <begin position="6"/>
        <end position="58"/>
    </location>
</feature>
<dbReference type="RefSeq" id="WP_156214648.1">
    <property type="nucleotide sequence ID" value="NZ_WOFH01000001.1"/>
</dbReference>
<comment type="caution">
    <text evidence="3">The sequence shown here is derived from an EMBL/GenBank/DDBJ whole genome shotgun (WGS) entry which is preliminary data.</text>
</comment>
<reference evidence="3 4" key="1">
    <citation type="submission" date="2019-11" db="EMBL/GenBank/DDBJ databases">
        <authorList>
            <person name="Cao P."/>
        </authorList>
    </citation>
    <scope>NUCLEOTIDE SEQUENCE [LARGE SCALE GENOMIC DNA]</scope>
    <source>
        <strain evidence="3 4">NEAU-AAG5</strain>
    </source>
</reference>
<feature type="region of interest" description="Disordered" evidence="1">
    <location>
        <begin position="1"/>
        <end position="23"/>
    </location>
</feature>
<protein>
    <submittedName>
        <fullName evidence="3">DUF397 domain-containing protein</fullName>
    </submittedName>
</protein>
<dbReference type="EMBL" id="WOFH01000001">
    <property type="protein sequence ID" value="MUN35767.1"/>
    <property type="molecule type" value="Genomic_DNA"/>
</dbReference>
<evidence type="ECO:0000256" key="1">
    <source>
        <dbReference type="SAM" id="MobiDB-lite"/>
    </source>
</evidence>
<gene>
    <name evidence="3" type="ORF">GNZ18_04025</name>
</gene>
<dbReference type="Proteomes" id="UP000432015">
    <property type="component" value="Unassembled WGS sequence"/>
</dbReference>
<evidence type="ECO:0000313" key="3">
    <source>
        <dbReference type="EMBL" id="MUN35767.1"/>
    </source>
</evidence>
<proteinExistence type="predicted"/>
<dbReference type="InterPro" id="IPR007278">
    <property type="entry name" value="DUF397"/>
</dbReference>
<keyword evidence="4" id="KW-1185">Reference proteome</keyword>
<evidence type="ECO:0000259" key="2">
    <source>
        <dbReference type="Pfam" id="PF04149"/>
    </source>
</evidence>
<dbReference type="AlphaFoldDB" id="A0A7K1KUN8"/>
<feature type="compositionally biased region" description="Polar residues" evidence="1">
    <location>
        <begin position="1"/>
        <end position="15"/>
    </location>
</feature>
<evidence type="ECO:0000313" key="4">
    <source>
        <dbReference type="Proteomes" id="UP000432015"/>
    </source>
</evidence>
<dbReference type="Pfam" id="PF04149">
    <property type="entry name" value="DUF397"/>
    <property type="match status" value="1"/>
</dbReference>
<sequence>MNPRTATWRKSTHSTGNGGDCVEVARAPGGVAVRDSKDPGGPRLLLSRDGFRRLAEVVRGASGV</sequence>
<organism evidence="3 4">
    <name type="scientific">Actinomadura litoris</name>
    <dbReference type="NCBI Taxonomy" id="2678616"/>
    <lineage>
        <taxon>Bacteria</taxon>
        <taxon>Bacillati</taxon>
        <taxon>Actinomycetota</taxon>
        <taxon>Actinomycetes</taxon>
        <taxon>Streptosporangiales</taxon>
        <taxon>Thermomonosporaceae</taxon>
        <taxon>Actinomadura</taxon>
    </lineage>
</organism>
<accession>A0A7K1KUN8</accession>
<name>A0A7K1KUN8_9ACTN</name>